<dbReference type="PROSITE" id="PS51898">
    <property type="entry name" value="TYR_RECOMBINASE"/>
    <property type="match status" value="1"/>
</dbReference>
<comment type="function">
    <text evidence="1">Site-specific tyrosine recombinase, which acts by catalyzing the cutting and rejoining of the recombining DNA molecules.</text>
</comment>
<protein>
    <submittedName>
        <fullName evidence="9">Integrase/recombinase XerC</fullName>
    </submittedName>
</protein>
<dbReference type="Gene3D" id="1.10.443.10">
    <property type="entry name" value="Intergrase catalytic core"/>
    <property type="match status" value="1"/>
</dbReference>
<evidence type="ECO:0000256" key="3">
    <source>
        <dbReference type="ARBA" id="ARBA00022908"/>
    </source>
</evidence>
<proteinExistence type="inferred from homology"/>
<evidence type="ECO:0000256" key="2">
    <source>
        <dbReference type="ARBA" id="ARBA00008857"/>
    </source>
</evidence>
<evidence type="ECO:0000256" key="6">
    <source>
        <dbReference type="PROSITE-ProRule" id="PRU01248"/>
    </source>
</evidence>
<dbReference type="RefSeq" id="WP_092483482.1">
    <property type="nucleotide sequence ID" value="NZ_FOYM01000014.1"/>
</dbReference>
<keyword evidence="5" id="KW-0233">DNA recombination</keyword>
<evidence type="ECO:0000259" key="8">
    <source>
        <dbReference type="PROSITE" id="PS51900"/>
    </source>
</evidence>
<dbReference type="PANTHER" id="PTHR30349">
    <property type="entry name" value="PHAGE INTEGRASE-RELATED"/>
    <property type="match status" value="1"/>
</dbReference>
<sequence>MEILYSFKTHLQGRGLSKRTVNSYITTLRRFARWVEQVHGEFDAAAITSLDVANYRRHLVEKGRKPATINHALDVLNSFFVWANVKGVIQVNPSASIKRVQEQKNAPRWLDRRELGIFIRTIQKYGKTRDIALVLLLIHTGLRISEAVSLKIDDVIIRERSGIVRVRHGKGDKYREVPLNLTVRRALDGYISETKGEWLFPGRRGGHITTRSAENVLTKYGRVSGLNVTPHILRHTFGKMLVDAGESLDRVAALMGHANLNTTARYTRPSVQDLEKAVDRLAWE</sequence>
<dbReference type="InterPro" id="IPR050090">
    <property type="entry name" value="Tyrosine_recombinase_XerCD"/>
</dbReference>
<dbReference type="OrthoDB" id="184666at2"/>
<dbReference type="GO" id="GO:0015074">
    <property type="term" value="P:DNA integration"/>
    <property type="evidence" value="ECO:0007669"/>
    <property type="project" value="UniProtKB-KW"/>
</dbReference>
<dbReference type="PROSITE" id="PS51900">
    <property type="entry name" value="CB"/>
    <property type="match status" value="1"/>
</dbReference>
<dbReference type="InterPro" id="IPR044068">
    <property type="entry name" value="CB"/>
</dbReference>
<dbReference type="Gene3D" id="1.10.150.130">
    <property type="match status" value="1"/>
</dbReference>
<dbReference type="InterPro" id="IPR004107">
    <property type="entry name" value="Integrase_SAM-like_N"/>
</dbReference>
<dbReference type="AlphaFoldDB" id="A0A1I6DP21"/>
<keyword evidence="10" id="KW-1185">Reference proteome</keyword>
<keyword evidence="3" id="KW-0229">DNA integration</keyword>
<reference evidence="10" key="1">
    <citation type="submission" date="2016-10" db="EMBL/GenBank/DDBJ databases">
        <authorList>
            <person name="Varghese N."/>
            <person name="Submissions S."/>
        </authorList>
    </citation>
    <scope>NUCLEOTIDE SEQUENCE [LARGE SCALE GENOMIC DNA]</scope>
    <source>
        <strain evidence="10">DSM 3669</strain>
    </source>
</reference>
<dbReference type="EMBL" id="FOYM01000014">
    <property type="protein sequence ID" value="SFR07117.1"/>
    <property type="molecule type" value="Genomic_DNA"/>
</dbReference>
<dbReference type="InterPro" id="IPR010998">
    <property type="entry name" value="Integrase_recombinase_N"/>
</dbReference>
<evidence type="ECO:0000259" key="7">
    <source>
        <dbReference type="PROSITE" id="PS51898"/>
    </source>
</evidence>
<dbReference type="InterPro" id="IPR002104">
    <property type="entry name" value="Integrase_catalytic"/>
</dbReference>
<evidence type="ECO:0000256" key="1">
    <source>
        <dbReference type="ARBA" id="ARBA00003283"/>
    </source>
</evidence>
<dbReference type="Pfam" id="PF13495">
    <property type="entry name" value="Phage_int_SAM_4"/>
    <property type="match status" value="1"/>
</dbReference>
<evidence type="ECO:0000313" key="9">
    <source>
        <dbReference type="EMBL" id="SFR07117.1"/>
    </source>
</evidence>
<dbReference type="Pfam" id="PF00589">
    <property type="entry name" value="Phage_integrase"/>
    <property type="match status" value="1"/>
</dbReference>
<name>A0A1I6DP21_9FIRM</name>
<evidence type="ECO:0000313" key="10">
    <source>
        <dbReference type="Proteomes" id="UP000199584"/>
    </source>
</evidence>
<dbReference type="InterPro" id="IPR013762">
    <property type="entry name" value="Integrase-like_cat_sf"/>
</dbReference>
<dbReference type="SUPFAM" id="SSF56349">
    <property type="entry name" value="DNA breaking-rejoining enzymes"/>
    <property type="match status" value="1"/>
</dbReference>
<accession>A0A1I6DP21</accession>
<dbReference type="Proteomes" id="UP000199584">
    <property type="component" value="Unassembled WGS sequence"/>
</dbReference>
<gene>
    <name evidence="9" type="ORF">SAMN05660706_11443</name>
</gene>
<keyword evidence="4 6" id="KW-0238">DNA-binding</keyword>
<feature type="domain" description="Core-binding (CB)" evidence="8">
    <location>
        <begin position="1"/>
        <end position="84"/>
    </location>
</feature>
<organism evidence="9 10">
    <name type="scientific">Desulfoscipio geothermicus DSM 3669</name>
    <dbReference type="NCBI Taxonomy" id="1121426"/>
    <lineage>
        <taxon>Bacteria</taxon>
        <taxon>Bacillati</taxon>
        <taxon>Bacillota</taxon>
        <taxon>Clostridia</taxon>
        <taxon>Eubacteriales</taxon>
        <taxon>Desulfallaceae</taxon>
        <taxon>Desulfoscipio</taxon>
    </lineage>
</organism>
<evidence type="ECO:0000256" key="5">
    <source>
        <dbReference type="ARBA" id="ARBA00023172"/>
    </source>
</evidence>
<comment type="similarity">
    <text evidence="2">Belongs to the 'phage' integrase family.</text>
</comment>
<dbReference type="GO" id="GO:0006310">
    <property type="term" value="P:DNA recombination"/>
    <property type="evidence" value="ECO:0007669"/>
    <property type="project" value="UniProtKB-KW"/>
</dbReference>
<feature type="domain" description="Tyr recombinase" evidence="7">
    <location>
        <begin position="105"/>
        <end position="279"/>
    </location>
</feature>
<dbReference type="GO" id="GO:0003677">
    <property type="term" value="F:DNA binding"/>
    <property type="evidence" value="ECO:0007669"/>
    <property type="project" value="UniProtKB-UniRule"/>
</dbReference>
<dbReference type="InterPro" id="IPR011010">
    <property type="entry name" value="DNA_brk_join_enz"/>
</dbReference>
<evidence type="ECO:0000256" key="4">
    <source>
        <dbReference type="ARBA" id="ARBA00023125"/>
    </source>
</evidence>
<dbReference type="STRING" id="39060.SAMN05660706_11443"/>